<dbReference type="InterPro" id="IPR023940">
    <property type="entry name" value="DHDPR_bac"/>
</dbReference>
<comment type="catalytic activity">
    <reaction evidence="11 13">
        <text>(S)-2,3,4,5-tetrahydrodipicolinate + NADP(+) + H2O = (2S,4S)-4-hydroxy-2,3,4,5-tetrahydrodipicolinate + NADPH + H(+)</text>
        <dbReference type="Rhea" id="RHEA:35331"/>
        <dbReference type="ChEBI" id="CHEBI:15377"/>
        <dbReference type="ChEBI" id="CHEBI:15378"/>
        <dbReference type="ChEBI" id="CHEBI:16845"/>
        <dbReference type="ChEBI" id="CHEBI:57783"/>
        <dbReference type="ChEBI" id="CHEBI:58349"/>
        <dbReference type="ChEBI" id="CHEBI:67139"/>
        <dbReference type="EC" id="1.17.1.8"/>
    </reaction>
</comment>
<evidence type="ECO:0000256" key="3">
    <source>
        <dbReference type="ARBA" id="ARBA00022605"/>
    </source>
</evidence>
<reference evidence="16 17" key="1">
    <citation type="journal article" date="2013" name="Genome Announc.">
        <title>Complete Genome Sequence of the Thermophilic and Facultatively Chemolithoautotrophic Sulfate Reducer Archaeoglobus sulfaticallidus Strain PM70-1T.</title>
        <authorList>
            <person name="Stokke R."/>
            <person name="Hocking W.P."/>
            <person name="Steinsbu B.O."/>
            <person name="Steen I.H."/>
        </authorList>
    </citation>
    <scope>NUCLEOTIDE SEQUENCE [LARGE SCALE GENOMIC DNA]</scope>
    <source>
        <strain evidence="16">PM70-1</strain>
    </source>
</reference>
<dbReference type="eggNOG" id="arCOG04393">
    <property type="taxonomic scope" value="Archaea"/>
</dbReference>
<keyword evidence="4 13" id="KW-0521">NADP</keyword>
<dbReference type="InterPro" id="IPR022664">
    <property type="entry name" value="DapB_N_CS"/>
</dbReference>
<keyword evidence="17" id="KW-1185">Reference proteome</keyword>
<dbReference type="CDD" id="cd02274">
    <property type="entry name" value="DHDPR_N"/>
    <property type="match status" value="1"/>
</dbReference>
<dbReference type="GO" id="GO:0016726">
    <property type="term" value="F:oxidoreductase activity, acting on CH or CH2 groups, NAD or NADP as acceptor"/>
    <property type="evidence" value="ECO:0007669"/>
    <property type="project" value="UniProtKB-UniRule"/>
</dbReference>
<dbReference type="EC" id="1.17.1.8" evidence="10 13"/>
<dbReference type="STRING" id="387631.Asulf_00686"/>
<dbReference type="AlphaFoldDB" id="N0BAR9"/>
<evidence type="ECO:0000256" key="10">
    <source>
        <dbReference type="ARBA" id="ARBA00038983"/>
    </source>
</evidence>
<comment type="caution">
    <text evidence="13">Lacks conserved residue(s) required for the propagation of feature annotation.</text>
</comment>
<organism evidence="16 17">
    <name type="scientific">Archaeoglobus sulfaticallidus PM70-1</name>
    <dbReference type="NCBI Taxonomy" id="387631"/>
    <lineage>
        <taxon>Archaea</taxon>
        <taxon>Methanobacteriati</taxon>
        <taxon>Methanobacteriota</taxon>
        <taxon>Archaeoglobi</taxon>
        <taxon>Archaeoglobales</taxon>
        <taxon>Archaeoglobaceae</taxon>
        <taxon>Archaeoglobus</taxon>
    </lineage>
</organism>
<feature type="binding site" evidence="13">
    <location>
        <begin position="158"/>
        <end position="159"/>
    </location>
    <ligand>
        <name>(S)-2,3,4,5-tetrahydrodipicolinate</name>
        <dbReference type="ChEBI" id="CHEBI:16845"/>
    </ligand>
</feature>
<dbReference type="EMBL" id="CP005290">
    <property type="protein sequence ID" value="AGK60704.1"/>
    <property type="molecule type" value="Genomic_DNA"/>
</dbReference>
<dbReference type="GO" id="GO:0009089">
    <property type="term" value="P:lysine biosynthetic process via diaminopimelate"/>
    <property type="evidence" value="ECO:0007669"/>
    <property type="project" value="UniProtKB-UniRule"/>
</dbReference>
<dbReference type="PROSITE" id="PS01298">
    <property type="entry name" value="DAPB"/>
    <property type="match status" value="1"/>
</dbReference>
<evidence type="ECO:0000256" key="13">
    <source>
        <dbReference type="HAMAP-Rule" id="MF_00102"/>
    </source>
</evidence>
<evidence type="ECO:0000259" key="14">
    <source>
        <dbReference type="Pfam" id="PF01113"/>
    </source>
</evidence>
<dbReference type="InterPro" id="IPR000846">
    <property type="entry name" value="DapB_N"/>
</dbReference>
<dbReference type="GO" id="GO:0005737">
    <property type="term" value="C:cytoplasm"/>
    <property type="evidence" value="ECO:0007669"/>
    <property type="project" value="UniProtKB-SubCell"/>
</dbReference>
<feature type="active site" description="Proton donor" evidence="13">
    <location>
        <position position="152"/>
    </location>
</feature>
<dbReference type="GO" id="GO:0051287">
    <property type="term" value="F:NAD binding"/>
    <property type="evidence" value="ECO:0007669"/>
    <property type="project" value="UniProtKB-UniRule"/>
</dbReference>
<evidence type="ECO:0000256" key="1">
    <source>
        <dbReference type="ARBA" id="ARBA00006642"/>
    </source>
</evidence>
<comment type="pathway">
    <text evidence="9 13">Amino-acid biosynthesis; L-lysine biosynthesis via DAP pathway; (S)-tetrahydrodipicolinate from L-aspartate: step 4/4.</text>
</comment>
<proteinExistence type="inferred from homology"/>
<evidence type="ECO:0000256" key="5">
    <source>
        <dbReference type="ARBA" id="ARBA00022915"/>
    </source>
</evidence>
<dbReference type="GeneID" id="15392329"/>
<dbReference type="SUPFAM" id="SSF51735">
    <property type="entry name" value="NAD(P)-binding Rossmann-fold domains"/>
    <property type="match status" value="1"/>
</dbReference>
<dbReference type="HAMAP" id="MF_00102">
    <property type="entry name" value="DapB"/>
    <property type="match status" value="1"/>
</dbReference>
<keyword evidence="8 13" id="KW-0457">Lysine biosynthesis</keyword>
<evidence type="ECO:0000256" key="4">
    <source>
        <dbReference type="ARBA" id="ARBA00022857"/>
    </source>
</evidence>
<dbReference type="InterPro" id="IPR036291">
    <property type="entry name" value="NAD(P)-bd_dom_sf"/>
</dbReference>
<keyword evidence="5 13" id="KW-0220">Diaminopimelate biosynthesis</keyword>
<dbReference type="Gene3D" id="3.30.360.10">
    <property type="entry name" value="Dihydrodipicolinate Reductase, domain 2"/>
    <property type="match status" value="1"/>
</dbReference>
<feature type="binding site" evidence="13">
    <location>
        <begin position="116"/>
        <end position="119"/>
    </location>
    <ligand>
        <name>NAD(+)</name>
        <dbReference type="ChEBI" id="CHEBI:57540"/>
    </ligand>
</feature>
<feature type="active site" description="Proton donor/acceptor" evidence="13">
    <location>
        <position position="148"/>
    </location>
</feature>
<keyword evidence="2 13" id="KW-0963">Cytoplasm</keyword>
<comment type="catalytic activity">
    <reaction evidence="12 13">
        <text>(S)-2,3,4,5-tetrahydrodipicolinate + NAD(+) + H2O = (2S,4S)-4-hydroxy-2,3,4,5-tetrahydrodipicolinate + NADH + H(+)</text>
        <dbReference type="Rhea" id="RHEA:35323"/>
        <dbReference type="ChEBI" id="CHEBI:15377"/>
        <dbReference type="ChEBI" id="CHEBI:15378"/>
        <dbReference type="ChEBI" id="CHEBI:16845"/>
        <dbReference type="ChEBI" id="CHEBI:57540"/>
        <dbReference type="ChEBI" id="CHEBI:57945"/>
        <dbReference type="ChEBI" id="CHEBI:67139"/>
        <dbReference type="EC" id="1.17.1.8"/>
    </reaction>
</comment>
<comment type="subunit">
    <text evidence="13">Homotetramer.</text>
</comment>
<protein>
    <recommendedName>
        <fullName evidence="10 13">4-hydroxy-tetrahydrodipicolinate reductase</fullName>
        <shortName evidence="13">HTPA reductase</shortName>
        <ecNumber evidence="10 13">1.17.1.8</ecNumber>
    </recommendedName>
</protein>
<dbReference type="Proteomes" id="UP000013307">
    <property type="component" value="Chromosome"/>
</dbReference>
<sequence>MISIAIAGSAGRMGKLLVANTVSDPELKLVQAFDVQRVGEDAGEVAGVGKTGVIISDNIDELNADVLIDFTVADSSIKNIKKACEKGVKLVVGTTGFDEEQWHEIESVISVPAVISPNFSIGVNIFWKILEFATPYLSSYDIEIVEIHHRFKKDSPSGTALKAGRLIKDILEKKGIKRELKFERSGLSPRGEEIGIFGIRGGDVVGEHTVFYFGNGERIEITHRALSRQAFASGAIQAAKWISRVEKPGIYTMDDVLGF</sequence>
<name>N0BAR9_9EURY</name>
<keyword evidence="6 13" id="KW-0560">Oxidoreductase</keyword>
<feature type="domain" description="Dihydrodipicolinate reductase N-terminal" evidence="14">
    <location>
        <begin position="2"/>
        <end position="119"/>
    </location>
</feature>
<feature type="domain" description="Dihydrodipicolinate reductase C-terminal" evidence="15">
    <location>
        <begin position="122"/>
        <end position="257"/>
    </location>
</feature>
<evidence type="ECO:0000256" key="7">
    <source>
        <dbReference type="ARBA" id="ARBA00023027"/>
    </source>
</evidence>
<dbReference type="Pfam" id="PF05173">
    <property type="entry name" value="DapB_C"/>
    <property type="match status" value="1"/>
</dbReference>
<evidence type="ECO:0000259" key="15">
    <source>
        <dbReference type="Pfam" id="PF05173"/>
    </source>
</evidence>
<evidence type="ECO:0000256" key="6">
    <source>
        <dbReference type="ARBA" id="ARBA00023002"/>
    </source>
</evidence>
<dbReference type="OrthoDB" id="195035at2157"/>
<dbReference type="NCBIfam" id="TIGR00036">
    <property type="entry name" value="dapB"/>
    <property type="match status" value="1"/>
</dbReference>
<evidence type="ECO:0000256" key="9">
    <source>
        <dbReference type="ARBA" id="ARBA00037922"/>
    </source>
</evidence>
<evidence type="ECO:0000256" key="2">
    <source>
        <dbReference type="ARBA" id="ARBA00022490"/>
    </source>
</evidence>
<dbReference type="KEGG" id="ast:Asulf_00686"/>
<comment type="similarity">
    <text evidence="1 13">Belongs to the DapB family.</text>
</comment>
<feature type="binding site" evidence="13">
    <location>
        <position position="149"/>
    </location>
    <ligand>
        <name>(S)-2,3,4,5-tetrahydrodipicolinate</name>
        <dbReference type="ChEBI" id="CHEBI:16845"/>
    </ligand>
</feature>
<dbReference type="SUPFAM" id="SSF55347">
    <property type="entry name" value="Glyceraldehyde-3-phosphate dehydrogenase-like, C-terminal domain"/>
    <property type="match status" value="1"/>
</dbReference>
<dbReference type="InterPro" id="IPR022663">
    <property type="entry name" value="DapB_C"/>
</dbReference>
<dbReference type="GO" id="GO:0008839">
    <property type="term" value="F:4-hydroxy-tetrahydrodipicolinate reductase"/>
    <property type="evidence" value="ECO:0007669"/>
    <property type="project" value="UniProtKB-UniRule"/>
</dbReference>
<dbReference type="Pfam" id="PF01113">
    <property type="entry name" value="DapB_N"/>
    <property type="match status" value="1"/>
</dbReference>
<dbReference type="PANTHER" id="PTHR20836:SF0">
    <property type="entry name" value="4-HYDROXY-TETRAHYDRODIPICOLINATE REDUCTASE 1, CHLOROPLASTIC-RELATED"/>
    <property type="match status" value="1"/>
</dbReference>
<dbReference type="PANTHER" id="PTHR20836">
    <property type="entry name" value="DIHYDRODIPICOLINATE REDUCTASE"/>
    <property type="match status" value="1"/>
</dbReference>
<comment type="function">
    <text evidence="13">Catalyzes the conversion of 4-hydroxy-tetrahydrodipicolinate (HTPA) to tetrahydrodipicolinate.</text>
</comment>
<feature type="binding site" evidence="13">
    <location>
        <begin position="8"/>
        <end position="13"/>
    </location>
    <ligand>
        <name>NAD(+)</name>
        <dbReference type="ChEBI" id="CHEBI:57540"/>
    </ligand>
</feature>
<evidence type="ECO:0000256" key="8">
    <source>
        <dbReference type="ARBA" id="ARBA00023154"/>
    </source>
</evidence>
<dbReference type="Gene3D" id="3.40.50.720">
    <property type="entry name" value="NAD(P)-binding Rossmann-like Domain"/>
    <property type="match status" value="1"/>
</dbReference>
<comment type="subcellular location">
    <subcellularLocation>
        <location evidence="13">Cytoplasm</location>
    </subcellularLocation>
</comment>
<feature type="binding site" evidence="13">
    <location>
        <position position="40"/>
    </location>
    <ligand>
        <name>NAD(+)</name>
        <dbReference type="ChEBI" id="CHEBI:57540"/>
    </ligand>
</feature>
<comment type="caution">
    <text evidence="13">Was originally thought to be a dihydrodipicolinate reductase (DHDPR), catalyzing the conversion of dihydrodipicolinate to tetrahydrodipicolinate. However, it was shown in E.coli that the substrate of the enzymatic reaction is not dihydrodipicolinate (DHDP) but in fact (2S,4S)-4-hydroxy-2,3,4,5-tetrahydrodipicolinic acid (HTPA), the product released by the DapA-catalyzed reaction.</text>
</comment>
<accession>N0BAR9</accession>
<feature type="binding site" evidence="13">
    <location>
        <begin position="93"/>
        <end position="95"/>
    </location>
    <ligand>
        <name>NAD(+)</name>
        <dbReference type="ChEBI" id="CHEBI:57540"/>
    </ligand>
</feature>
<dbReference type="HOGENOM" id="CLU_047479_2_1_2"/>
<dbReference type="GO" id="GO:0050661">
    <property type="term" value="F:NADP binding"/>
    <property type="evidence" value="ECO:0007669"/>
    <property type="project" value="UniProtKB-UniRule"/>
</dbReference>
<dbReference type="GO" id="GO:0019877">
    <property type="term" value="P:diaminopimelate biosynthetic process"/>
    <property type="evidence" value="ECO:0007669"/>
    <property type="project" value="UniProtKB-UniRule"/>
</dbReference>
<dbReference type="RefSeq" id="WP_015590303.1">
    <property type="nucleotide sequence ID" value="NC_021169.1"/>
</dbReference>
<evidence type="ECO:0000256" key="12">
    <source>
        <dbReference type="ARBA" id="ARBA00049396"/>
    </source>
</evidence>
<evidence type="ECO:0000256" key="11">
    <source>
        <dbReference type="ARBA" id="ARBA00049080"/>
    </source>
</evidence>
<dbReference type="UniPathway" id="UPA00034">
    <property type="reaction ID" value="UER00018"/>
</dbReference>
<dbReference type="PIRSF" id="PIRSF000161">
    <property type="entry name" value="DHPR"/>
    <property type="match status" value="1"/>
</dbReference>
<evidence type="ECO:0000313" key="17">
    <source>
        <dbReference type="Proteomes" id="UP000013307"/>
    </source>
</evidence>
<keyword evidence="3 13" id="KW-0028">Amino-acid biosynthesis</keyword>
<evidence type="ECO:0000313" key="16">
    <source>
        <dbReference type="EMBL" id="AGK60704.1"/>
    </source>
</evidence>
<gene>
    <name evidence="13" type="primary">dapB</name>
    <name evidence="16" type="ORF">Asulf_00686</name>
</gene>
<keyword evidence="7 13" id="KW-0520">NAD</keyword>